<evidence type="ECO:0000259" key="3">
    <source>
        <dbReference type="Pfam" id="PF00728"/>
    </source>
</evidence>
<dbReference type="GO" id="GO:0005975">
    <property type="term" value="P:carbohydrate metabolic process"/>
    <property type="evidence" value="ECO:0007669"/>
    <property type="project" value="InterPro"/>
</dbReference>
<comment type="similarity">
    <text evidence="1">Belongs to the glycosyl hydrolase 20 family.</text>
</comment>
<dbReference type="OrthoDB" id="383771at2"/>
<accession>A0A2T6C998</accession>
<dbReference type="AlphaFoldDB" id="A0A2T6C998"/>
<gene>
    <name evidence="5" type="ORF">C8P63_101120</name>
</gene>
<protein>
    <submittedName>
        <fullName evidence="5">Glycosyl hydrolase family 20</fullName>
    </submittedName>
</protein>
<organism evidence="5 6">
    <name type="scientific">Melghirimyces profundicolus</name>
    <dbReference type="NCBI Taxonomy" id="1242148"/>
    <lineage>
        <taxon>Bacteria</taxon>
        <taxon>Bacillati</taxon>
        <taxon>Bacillota</taxon>
        <taxon>Bacilli</taxon>
        <taxon>Bacillales</taxon>
        <taxon>Thermoactinomycetaceae</taxon>
        <taxon>Melghirimyces</taxon>
    </lineage>
</organism>
<sequence>MKVFLSGDLKGLEGGLKELENDLSFVRDPSGIPIQVSRIKENRLRVTLGKDGGEIHYHQPIHFFRGVGWVLEAMTDRRTIAVEEEPQFTMNGAMFDCSRNAVFRPETLKTVIRMMALMGLNMLMLYTEDTYTAKGESYFGYMRGRYTPEELKELDHYASLFGIEMIPCIQTLAHLASFLHWDRANELRDTEDVLLANSEATYRFIDRLISSVAGCYRSKRIHIGMDEAFGLGRGRFLDRFGYQRPFDIMARHLNKVVEITDRYGLSPMIWSDMMFRMGSKDHRYYDLDAVIPEEALKMMPDGLQYVYWDYYHTDADFYRKFINQHRALGSIPVFAGGIWTWAGPAIHYEKTFKTTDAALSACKAEGVREVFATLWGDDGAETNMLNGLLGLQLFAEHGYARKPEAGQLRRRFASCTGGNYEAFLRLGKFDTLPEADQSGLIPDNPSKFLLWQDPLLGLFDRHVEGTRAKEFYTRLHREFQEDFRNGDRWRELFEVPLYLSSVLMRKSNLGLRIKKAYDQQDVHLLKRIAGEEIPVLAREVENLRNAHRKQWMETFKPFGWEVLDLRYGGLLSRLDTAGQRLLDFCGGKIKRVEELEEDRLGFDGFQKTDQPGMGKAVLYSRIASASVMGFR</sequence>
<dbReference type="Gene3D" id="3.20.20.80">
    <property type="entry name" value="Glycosidases"/>
    <property type="match status" value="1"/>
</dbReference>
<proteinExistence type="inferred from homology"/>
<evidence type="ECO:0000256" key="1">
    <source>
        <dbReference type="ARBA" id="ARBA00006285"/>
    </source>
</evidence>
<dbReference type="GO" id="GO:0004563">
    <property type="term" value="F:beta-N-acetylhexosaminidase activity"/>
    <property type="evidence" value="ECO:0007669"/>
    <property type="project" value="UniProtKB-ARBA"/>
</dbReference>
<dbReference type="Gene3D" id="1.20.120.670">
    <property type="entry name" value="N-acetyl-b-d-glucoasminidase"/>
    <property type="match status" value="1"/>
</dbReference>
<keyword evidence="2 5" id="KW-0378">Hydrolase</keyword>
<evidence type="ECO:0000259" key="4">
    <source>
        <dbReference type="Pfam" id="PF18088"/>
    </source>
</evidence>
<name>A0A2T6C998_9BACL</name>
<dbReference type="SUPFAM" id="SSF51445">
    <property type="entry name" value="(Trans)glycosidases"/>
    <property type="match status" value="1"/>
</dbReference>
<dbReference type="EMBL" id="QBKR01000001">
    <property type="protein sequence ID" value="PTX64900.1"/>
    <property type="molecule type" value="Genomic_DNA"/>
</dbReference>
<evidence type="ECO:0000256" key="2">
    <source>
        <dbReference type="ARBA" id="ARBA00022801"/>
    </source>
</evidence>
<dbReference type="PANTHER" id="PTHR21040:SF8">
    <property type="entry name" value="BCDNA.GH04120"/>
    <property type="match status" value="1"/>
</dbReference>
<dbReference type="PANTHER" id="PTHR21040">
    <property type="entry name" value="BCDNA.GH04120"/>
    <property type="match status" value="1"/>
</dbReference>
<dbReference type="RefSeq" id="WP_108021391.1">
    <property type="nucleotide sequence ID" value="NZ_QBKR01000001.1"/>
</dbReference>
<dbReference type="Pfam" id="PF00728">
    <property type="entry name" value="Glyco_hydro_20"/>
    <property type="match status" value="1"/>
</dbReference>
<evidence type="ECO:0000313" key="6">
    <source>
        <dbReference type="Proteomes" id="UP000244240"/>
    </source>
</evidence>
<dbReference type="CDD" id="cd06565">
    <property type="entry name" value="GH20_GcnA-like"/>
    <property type="match status" value="1"/>
</dbReference>
<keyword evidence="6" id="KW-1185">Reference proteome</keyword>
<feature type="domain" description="Glycoside Hydrolase 20C C-terminal" evidence="4">
    <location>
        <begin position="421"/>
        <end position="609"/>
    </location>
</feature>
<comment type="caution">
    <text evidence="5">The sequence shown here is derived from an EMBL/GenBank/DDBJ whole genome shotgun (WGS) entry which is preliminary data.</text>
</comment>
<dbReference type="InterPro" id="IPR038901">
    <property type="entry name" value="HEXDC-like"/>
</dbReference>
<dbReference type="Pfam" id="PF18088">
    <property type="entry name" value="Glyco_H_20C_C"/>
    <property type="match status" value="1"/>
</dbReference>
<evidence type="ECO:0000313" key="5">
    <source>
        <dbReference type="EMBL" id="PTX64900.1"/>
    </source>
</evidence>
<reference evidence="5 6" key="1">
    <citation type="submission" date="2018-04" db="EMBL/GenBank/DDBJ databases">
        <title>Genomic Encyclopedia of Archaeal and Bacterial Type Strains, Phase II (KMG-II): from individual species to whole genera.</title>
        <authorList>
            <person name="Goeker M."/>
        </authorList>
    </citation>
    <scope>NUCLEOTIDE SEQUENCE [LARGE SCALE GENOMIC DNA]</scope>
    <source>
        <strain evidence="5 6">DSM 45787</strain>
    </source>
</reference>
<dbReference type="InterPro" id="IPR017853">
    <property type="entry name" value="GH"/>
</dbReference>
<feature type="domain" description="Glycoside hydrolase family 20 catalytic" evidence="3">
    <location>
        <begin position="91"/>
        <end position="277"/>
    </location>
</feature>
<dbReference type="Proteomes" id="UP000244240">
    <property type="component" value="Unassembled WGS sequence"/>
</dbReference>
<dbReference type="InterPro" id="IPR041063">
    <property type="entry name" value="Glyco_H_20C_C"/>
</dbReference>
<dbReference type="InterPro" id="IPR015883">
    <property type="entry name" value="Glyco_hydro_20_cat"/>
</dbReference>